<dbReference type="Proteomes" id="UP000054565">
    <property type="component" value="Unassembled WGS sequence"/>
</dbReference>
<sequence>MTGASVRWWTITRLRSQGDPQESGVDPFGKEERSSSSPPQFQQILFAGPTTQRGGKEAWRTPSLSASHAQVPAAMTTFTALWDKQRANIKLWVHQQYCAIHEGLVGRRNLWIEEEDSSQDDVDIRDVSHSLKVVTGRQPVFYVLGS</sequence>
<evidence type="ECO:0000313" key="2">
    <source>
        <dbReference type="EMBL" id="KMP02266.1"/>
    </source>
</evidence>
<reference evidence="3" key="1">
    <citation type="journal article" date="2010" name="Genome Res.">
        <title>Population genomic sequencing of Coccidioides fungi reveals recent hybridization and transposon control.</title>
        <authorList>
            <person name="Neafsey D.E."/>
            <person name="Barker B.M."/>
            <person name="Sharpton T.J."/>
            <person name="Stajich J.E."/>
            <person name="Park D.J."/>
            <person name="Whiston E."/>
            <person name="Hung C.-Y."/>
            <person name="McMahan C."/>
            <person name="White J."/>
            <person name="Sykes S."/>
            <person name="Heiman D."/>
            <person name="Young S."/>
            <person name="Zeng Q."/>
            <person name="Abouelleil A."/>
            <person name="Aftuck L."/>
            <person name="Bessette D."/>
            <person name="Brown A."/>
            <person name="FitzGerald M."/>
            <person name="Lui A."/>
            <person name="Macdonald J.P."/>
            <person name="Priest M."/>
            <person name="Orbach M.J."/>
            <person name="Galgiani J.N."/>
            <person name="Kirkland T.N."/>
            <person name="Cole G.T."/>
            <person name="Birren B.W."/>
            <person name="Henn M.R."/>
            <person name="Taylor J.W."/>
            <person name="Rounsley S.D."/>
        </authorList>
    </citation>
    <scope>NUCLEOTIDE SEQUENCE [LARGE SCALE GENOMIC DNA]</scope>
    <source>
        <strain evidence="3">RMSCC 2394</strain>
    </source>
</reference>
<accession>A0A0J6Y0V7</accession>
<evidence type="ECO:0000256" key="1">
    <source>
        <dbReference type="SAM" id="MobiDB-lite"/>
    </source>
</evidence>
<feature type="region of interest" description="Disordered" evidence="1">
    <location>
        <begin position="15"/>
        <end position="41"/>
    </location>
</feature>
<dbReference type="EMBL" id="DS028102">
    <property type="protein sequence ID" value="KMP02266.1"/>
    <property type="molecule type" value="Genomic_DNA"/>
</dbReference>
<organism evidence="2 3">
    <name type="scientific">Coccidioides immitis RMSCC 2394</name>
    <dbReference type="NCBI Taxonomy" id="404692"/>
    <lineage>
        <taxon>Eukaryota</taxon>
        <taxon>Fungi</taxon>
        <taxon>Dikarya</taxon>
        <taxon>Ascomycota</taxon>
        <taxon>Pezizomycotina</taxon>
        <taxon>Eurotiomycetes</taxon>
        <taxon>Eurotiomycetidae</taxon>
        <taxon>Onygenales</taxon>
        <taxon>Onygenaceae</taxon>
        <taxon>Coccidioides</taxon>
    </lineage>
</organism>
<proteinExistence type="predicted"/>
<dbReference type="AlphaFoldDB" id="A0A0J6Y0V7"/>
<protein>
    <submittedName>
        <fullName evidence="2">Uncharacterized protein</fullName>
    </submittedName>
</protein>
<gene>
    <name evidence="2" type="ORF">CIRG_10089</name>
</gene>
<name>A0A0J6Y0V7_COCIT</name>
<evidence type="ECO:0000313" key="3">
    <source>
        <dbReference type="Proteomes" id="UP000054565"/>
    </source>
</evidence>